<evidence type="ECO:0000259" key="1">
    <source>
        <dbReference type="Pfam" id="PF25597"/>
    </source>
</evidence>
<dbReference type="EnsemblPlants" id="Pp3c6_8450V3.2">
    <property type="protein sequence ID" value="Pp3c6_8450V3.2"/>
    <property type="gene ID" value="Pp3c6_8450"/>
</dbReference>
<dbReference type="InterPro" id="IPR057670">
    <property type="entry name" value="SH3_retrovirus"/>
</dbReference>
<sequence>MIIDRRCIIILTSIKFWIIIQKVYGKNGGSQHLKIFGCLAYLYVHKEERTKIDLYKTLYIMVGYDSTFKTYLFYNFTKQKILITKDVKFNELEMAFAKYSSLPILLIKIISFFLRHNNDAKEPI</sequence>
<dbReference type="Proteomes" id="UP000006727">
    <property type="component" value="Chromosome 6"/>
</dbReference>
<feature type="domain" description="Retroviral polymerase SH3-like" evidence="1">
    <location>
        <begin position="38"/>
        <end position="94"/>
    </location>
</feature>
<proteinExistence type="predicted"/>
<name>A0A7I4FSR9_PHYPA</name>
<evidence type="ECO:0000313" key="3">
    <source>
        <dbReference type="Proteomes" id="UP000006727"/>
    </source>
</evidence>
<keyword evidence="3" id="KW-1185">Reference proteome</keyword>
<reference evidence="2" key="3">
    <citation type="submission" date="2020-12" db="UniProtKB">
        <authorList>
            <consortium name="EnsemblPlants"/>
        </authorList>
    </citation>
    <scope>IDENTIFICATION</scope>
</reference>
<reference evidence="2 3" key="2">
    <citation type="journal article" date="2018" name="Plant J.">
        <title>The Physcomitrella patens chromosome-scale assembly reveals moss genome structure and evolution.</title>
        <authorList>
            <person name="Lang D."/>
            <person name="Ullrich K.K."/>
            <person name="Murat F."/>
            <person name="Fuchs J."/>
            <person name="Jenkins J."/>
            <person name="Haas F.B."/>
            <person name="Piednoel M."/>
            <person name="Gundlach H."/>
            <person name="Van Bel M."/>
            <person name="Meyberg R."/>
            <person name="Vives C."/>
            <person name="Morata J."/>
            <person name="Symeonidi A."/>
            <person name="Hiss M."/>
            <person name="Muchero W."/>
            <person name="Kamisugi Y."/>
            <person name="Saleh O."/>
            <person name="Blanc G."/>
            <person name="Decker E.L."/>
            <person name="van Gessel N."/>
            <person name="Grimwood J."/>
            <person name="Hayes R.D."/>
            <person name="Graham S.W."/>
            <person name="Gunter L.E."/>
            <person name="McDaniel S.F."/>
            <person name="Hoernstein S.N.W."/>
            <person name="Larsson A."/>
            <person name="Li F.W."/>
            <person name="Perroud P.F."/>
            <person name="Phillips J."/>
            <person name="Ranjan P."/>
            <person name="Rokshar D.S."/>
            <person name="Rothfels C.J."/>
            <person name="Schneider L."/>
            <person name="Shu S."/>
            <person name="Stevenson D.W."/>
            <person name="Thummler F."/>
            <person name="Tillich M."/>
            <person name="Villarreal Aguilar J.C."/>
            <person name="Widiez T."/>
            <person name="Wong G.K."/>
            <person name="Wymore A."/>
            <person name="Zhang Y."/>
            <person name="Zimmer A.D."/>
            <person name="Quatrano R.S."/>
            <person name="Mayer K.F.X."/>
            <person name="Goodstein D."/>
            <person name="Casacuberta J.M."/>
            <person name="Vandepoele K."/>
            <person name="Reski R."/>
            <person name="Cuming A.C."/>
            <person name="Tuskan G.A."/>
            <person name="Maumus F."/>
            <person name="Salse J."/>
            <person name="Schmutz J."/>
            <person name="Rensing S.A."/>
        </authorList>
    </citation>
    <scope>NUCLEOTIDE SEQUENCE [LARGE SCALE GENOMIC DNA]</scope>
    <source>
        <strain evidence="2 3">cv. Gransden 2004</strain>
    </source>
</reference>
<evidence type="ECO:0000313" key="2">
    <source>
        <dbReference type="EnsemblPlants" id="Pp3c6_8450V3.2"/>
    </source>
</evidence>
<dbReference type="EMBL" id="ABEU02000006">
    <property type="status" value="NOT_ANNOTATED_CDS"/>
    <property type="molecule type" value="Genomic_DNA"/>
</dbReference>
<organism evidence="2 3">
    <name type="scientific">Physcomitrium patens</name>
    <name type="common">Spreading-leaved earth moss</name>
    <name type="synonym">Physcomitrella patens</name>
    <dbReference type="NCBI Taxonomy" id="3218"/>
    <lineage>
        <taxon>Eukaryota</taxon>
        <taxon>Viridiplantae</taxon>
        <taxon>Streptophyta</taxon>
        <taxon>Embryophyta</taxon>
        <taxon>Bryophyta</taxon>
        <taxon>Bryophytina</taxon>
        <taxon>Bryopsida</taxon>
        <taxon>Funariidae</taxon>
        <taxon>Funariales</taxon>
        <taxon>Funariaceae</taxon>
        <taxon>Physcomitrium</taxon>
    </lineage>
</organism>
<dbReference type="Gramene" id="Pp3c6_8450V3.2">
    <property type="protein sequence ID" value="Pp3c6_8450V3.2"/>
    <property type="gene ID" value="Pp3c6_8450"/>
</dbReference>
<reference evidence="2 3" key="1">
    <citation type="journal article" date="2008" name="Science">
        <title>The Physcomitrella genome reveals evolutionary insights into the conquest of land by plants.</title>
        <authorList>
            <person name="Rensing S."/>
            <person name="Lang D."/>
            <person name="Zimmer A."/>
            <person name="Terry A."/>
            <person name="Salamov A."/>
            <person name="Shapiro H."/>
            <person name="Nishiyama T."/>
            <person name="Perroud P.-F."/>
            <person name="Lindquist E."/>
            <person name="Kamisugi Y."/>
            <person name="Tanahashi T."/>
            <person name="Sakakibara K."/>
            <person name="Fujita T."/>
            <person name="Oishi K."/>
            <person name="Shin-I T."/>
            <person name="Kuroki Y."/>
            <person name="Toyoda A."/>
            <person name="Suzuki Y."/>
            <person name="Hashimoto A."/>
            <person name="Yamaguchi K."/>
            <person name="Sugano A."/>
            <person name="Kohara Y."/>
            <person name="Fujiyama A."/>
            <person name="Anterola A."/>
            <person name="Aoki S."/>
            <person name="Ashton N."/>
            <person name="Barbazuk W.B."/>
            <person name="Barker E."/>
            <person name="Bennetzen J."/>
            <person name="Bezanilla M."/>
            <person name="Blankenship R."/>
            <person name="Cho S.H."/>
            <person name="Dutcher S."/>
            <person name="Estelle M."/>
            <person name="Fawcett J.A."/>
            <person name="Gundlach H."/>
            <person name="Hanada K."/>
            <person name="Heyl A."/>
            <person name="Hicks K.A."/>
            <person name="Hugh J."/>
            <person name="Lohr M."/>
            <person name="Mayer K."/>
            <person name="Melkozernov A."/>
            <person name="Murata T."/>
            <person name="Nelson D."/>
            <person name="Pils B."/>
            <person name="Prigge M."/>
            <person name="Reiss B."/>
            <person name="Renner T."/>
            <person name="Rombauts S."/>
            <person name="Rushton P."/>
            <person name="Sanderfoot A."/>
            <person name="Schween G."/>
            <person name="Shiu S.-H."/>
            <person name="Stueber K."/>
            <person name="Theodoulou F.L."/>
            <person name="Tu H."/>
            <person name="Van de Peer Y."/>
            <person name="Verrier P.J."/>
            <person name="Waters E."/>
            <person name="Wood A."/>
            <person name="Yang L."/>
            <person name="Cove D."/>
            <person name="Cuming A."/>
            <person name="Hasebe M."/>
            <person name="Lucas S."/>
            <person name="Mishler D.B."/>
            <person name="Reski R."/>
            <person name="Grigoriev I."/>
            <person name="Quatrano R.S."/>
            <person name="Boore J.L."/>
        </authorList>
    </citation>
    <scope>NUCLEOTIDE SEQUENCE [LARGE SCALE GENOMIC DNA]</scope>
    <source>
        <strain evidence="2 3">cv. Gransden 2004</strain>
    </source>
</reference>
<dbReference type="InParanoid" id="A0A7I4FSR9"/>
<accession>A0A7I4FSR9</accession>
<dbReference type="AlphaFoldDB" id="A0A7I4FSR9"/>
<protein>
    <recommendedName>
        <fullName evidence="1">Retroviral polymerase SH3-like domain-containing protein</fullName>
    </recommendedName>
</protein>
<dbReference type="Pfam" id="PF25597">
    <property type="entry name" value="SH3_retrovirus"/>
    <property type="match status" value="1"/>
</dbReference>